<accession>A0ABS8HXB2</accession>
<name>A0ABS8HXB2_9FIRM</name>
<dbReference type="InterPro" id="IPR029037">
    <property type="entry name" value="DUF1407/YfgJ-like_sf"/>
</dbReference>
<proteinExistence type="predicted"/>
<gene>
    <name evidence="1" type="ORF">LMF89_20220</name>
</gene>
<dbReference type="InterPro" id="IPR010807">
    <property type="entry name" value="YfgJ-like"/>
</dbReference>
<dbReference type="EMBL" id="JAJHJB010000037">
    <property type="protein sequence ID" value="MCC5467665.1"/>
    <property type="molecule type" value="Genomic_DNA"/>
</dbReference>
<keyword evidence="2" id="KW-1185">Reference proteome</keyword>
<dbReference type="Gene3D" id="2.10.290.10">
    <property type="entry name" value="YfgJ-like"/>
    <property type="match status" value="1"/>
</dbReference>
<organism evidence="1 2">
    <name type="scientific">Pelosinus baikalensis</name>
    <dbReference type="NCBI Taxonomy" id="2892015"/>
    <lineage>
        <taxon>Bacteria</taxon>
        <taxon>Bacillati</taxon>
        <taxon>Bacillota</taxon>
        <taxon>Negativicutes</taxon>
        <taxon>Selenomonadales</taxon>
        <taxon>Sporomusaceae</taxon>
        <taxon>Pelosinus</taxon>
    </lineage>
</organism>
<dbReference type="SUPFAM" id="SSF161187">
    <property type="entry name" value="YfgJ-like"/>
    <property type="match status" value="1"/>
</dbReference>
<evidence type="ECO:0000313" key="2">
    <source>
        <dbReference type="Proteomes" id="UP001165492"/>
    </source>
</evidence>
<protein>
    <submittedName>
        <fullName evidence="1">Zinc-ribbon domain-containing protein</fullName>
    </submittedName>
</protein>
<comment type="caution">
    <text evidence="1">The sequence shown here is derived from an EMBL/GenBank/DDBJ whole genome shotgun (WGS) entry which is preliminary data.</text>
</comment>
<dbReference type="Proteomes" id="UP001165492">
    <property type="component" value="Unassembled WGS sequence"/>
</dbReference>
<reference evidence="1" key="1">
    <citation type="submission" date="2021-11" db="EMBL/GenBank/DDBJ databases">
        <title>Description of a new species Pelosinus isolated from the bottom sediments of Lake Baikal.</title>
        <authorList>
            <person name="Zakharyuk A."/>
        </authorList>
    </citation>
    <scope>NUCLEOTIDE SEQUENCE</scope>
    <source>
        <strain evidence="1">Bkl1</strain>
    </source>
</reference>
<evidence type="ECO:0000313" key="1">
    <source>
        <dbReference type="EMBL" id="MCC5467665.1"/>
    </source>
</evidence>
<sequence>MAFCSECGKEVGNAKFCPDCGKTLNVHQQ</sequence>
<dbReference type="Pfam" id="PF07191">
    <property type="entry name" value="Zn_ribbon_6"/>
    <property type="match status" value="1"/>
</dbReference>
<dbReference type="RefSeq" id="WP_369412658.1">
    <property type="nucleotide sequence ID" value="NZ_JAJHJB010000037.1"/>
</dbReference>